<reference evidence="2" key="1">
    <citation type="submission" date="2021-05" db="EMBL/GenBank/DDBJ databases">
        <authorList>
            <person name="Alioto T."/>
            <person name="Alioto T."/>
            <person name="Gomez Garrido J."/>
        </authorList>
    </citation>
    <scope>NUCLEOTIDE SEQUENCE</scope>
</reference>
<name>A0A8D8DW30_CULPI</name>
<dbReference type="AlphaFoldDB" id="A0A8D8DW30"/>
<organism evidence="2">
    <name type="scientific">Culex pipiens</name>
    <name type="common">House mosquito</name>
    <dbReference type="NCBI Taxonomy" id="7175"/>
    <lineage>
        <taxon>Eukaryota</taxon>
        <taxon>Metazoa</taxon>
        <taxon>Ecdysozoa</taxon>
        <taxon>Arthropoda</taxon>
        <taxon>Hexapoda</taxon>
        <taxon>Insecta</taxon>
        <taxon>Pterygota</taxon>
        <taxon>Neoptera</taxon>
        <taxon>Endopterygota</taxon>
        <taxon>Diptera</taxon>
        <taxon>Nematocera</taxon>
        <taxon>Culicoidea</taxon>
        <taxon>Culicidae</taxon>
        <taxon>Culicinae</taxon>
        <taxon>Culicini</taxon>
        <taxon>Culex</taxon>
        <taxon>Culex</taxon>
    </lineage>
</organism>
<proteinExistence type="predicted"/>
<dbReference type="EMBL" id="HBUE01283357">
    <property type="protein sequence ID" value="CAG6570230.1"/>
    <property type="molecule type" value="Transcribed_RNA"/>
</dbReference>
<evidence type="ECO:0000256" key="1">
    <source>
        <dbReference type="SAM" id="MobiDB-lite"/>
    </source>
</evidence>
<dbReference type="EMBL" id="HBUE01002737">
    <property type="protein sequence ID" value="CAG6444360.1"/>
    <property type="molecule type" value="Transcribed_RNA"/>
</dbReference>
<feature type="compositionally biased region" description="Low complexity" evidence="1">
    <location>
        <begin position="8"/>
        <end position="21"/>
    </location>
</feature>
<protein>
    <submittedName>
        <fullName evidence="2">(northern house mosquito) hypothetical protein</fullName>
    </submittedName>
</protein>
<dbReference type="EMBL" id="HBUE01177803">
    <property type="protein sequence ID" value="CAG6518688.1"/>
    <property type="molecule type" value="Transcribed_RNA"/>
</dbReference>
<feature type="region of interest" description="Disordered" evidence="1">
    <location>
        <begin position="1"/>
        <end position="31"/>
    </location>
</feature>
<sequence>MPGPGRNRCPSGSAGPAAGAGLRRDRPPCRAGRLPAERKLLAVALRHRTHAVLRRRRHPQGVHVRRQGRRYVPNGDRRVDEHQAARRQADHRFGVPEARSCGHSRSDWSLGRGNANHDIDRWSGANAECRLPADLQLRWTFGR</sequence>
<evidence type="ECO:0000313" key="2">
    <source>
        <dbReference type="EMBL" id="CAG6518688.1"/>
    </source>
</evidence>
<accession>A0A8D8DW30</accession>
<dbReference type="EMBL" id="HBUE01002735">
    <property type="protein sequence ID" value="CAG6444358.1"/>
    <property type="molecule type" value="Transcribed_RNA"/>
</dbReference>